<accession>A0ABM5N0J9</accession>
<dbReference type="InterPro" id="IPR029063">
    <property type="entry name" value="SAM-dependent_MTases_sf"/>
</dbReference>
<gene>
    <name evidence="2" type="ordered locus">Emtol_1770</name>
</gene>
<feature type="domain" description="Methyltransferase" evidence="1">
    <location>
        <begin position="36"/>
        <end position="143"/>
    </location>
</feature>
<proteinExistence type="predicted"/>
<dbReference type="PANTHER" id="PTHR43861">
    <property type="entry name" value="TRANS-ACONITATE 2-METHYLTRANSFERASE-RELATED"/>
    <property type="match status" value="1"/>
</dbReference>
<keyword evidence="3" id="KW-1185">Reference proteome</keyword>
<dbReference type="GO" id="GO:0008168">
    <property type="term" value="F:methyltransferase activity"/>
    <property type="evidence" value="ECO:0007669"/>
    <property type="project" value="UniProtKB-KW"/>
</dbReference>
<evidence type="ECO:0000313" key="3">
    <source>
        <dbReference type="Proteomes" id="UP000002875"/>
    </source>
</evidence>
<dbReference type="SUPFAM" id="SSF53335">
    <property type="entry name" value="S-adenosyl-L-methionine-dependent methyltransferases"/>
    <property type="match status" value="1"/>
</dbReference>
<dbReference type="Pfam" id="PF13847">
    <property type="entry name" value="Methyltransf_31"/>
    <property type="match status" value="1"/>
</dbReference>
<keyword evidence="2" id="KW-0808">Transferase</keyword>
<dbReference type="Gene3D" id="3.40.50.150">
    <property type="entry name" value="Vaccinia Virus protein VP39"/>
    <property type="match status" value="1"/>
</dbReference>
<dbReference type="InterPro" id="IPR025714">
    <property type="entry name" value="Methyltranfer_dom"/>
</dbReference>
<name>A0ABM5N0J9_EMTOG</name>
<dbReference type="RefSeq" id="WP_015028611.1">
    <property type="nucleotide sequence ID" value="NC_018748.1"/>
</dbReference>
<protein>
    <submittedName>
        <fullName evidence="2">Methyltransferase type 11</fullName>
    </submittedName>
</protein>
<organism evidence="2 3">
    <name type="scientific">Emticicia oligotrophica (strain DSM 17448 / CIP 109782 / MTCC 6937 / GPTSA100-15)</name>
    <dbReference type="NCBI Taxonomy" id="929562"/>
    <lineage>
        <taxon>Bacteria</taxon>
        <taxon>Pseudomonadati</taxon>
        <taxon>Bacteroidota</taxon>
        <taxon>Cytophagia</taxon>
        <taxon>Cytophagales</taxon>
        <taxon>Leadbetterellaceae</taxon>
        <taxon>Emticicia</taxon>
    </lineage>
</organism>
<dbReference type="Proteomes" id="UP000002875">
    <property type="component" value="Chromosome"/>
</dbReference>
<evidence type="ECO:0000259" key="1">
    <source>
        <dbReference type="Pfam" id="PF13847"/>
    </source>
</evidence>
<evidence type="ECO:0000313" key="2">
    <source>
        <dbReference type="EMBL" id="AFK02912.1"/>
    </source>
</evidence>
<reference evidence="2 3" key="1">
    <citation type="submission" date="2011-07" db="EMBL/GenBank/DDBJ databases">
        <title>The complete genome of chromosome of Emticicia oligotrophica DSM 17448.</title>
        <authorList>
            <consortium name="US DOE Joint Genome Institute (JGI-PGF)"/>
            <person name="Lucas S."/>
            <person name="Han J."/>
            <person name="Lapidus A."/>
            <person name="Bruce D."/>
            <person name="Goodwin L."/>
            <person name="Pitluck S."/>
            <person name="Peters L."/>
            <person name="Kyrpides N."/>
            <person name="Mavromatis K."/>
            <person name="Ivanova N."/>
            <person name="Ovchinnikova G."/>
            <person name="Teshima H."/>
            <person name="Detter J.C."/>
            <person name="Tapia R."/>
            <person name="Han C."/>
            <person name="Land M."/>
            <person name="Hauser L."/>
            <person name="Markowitz V."/>
            <person name="Cheng J.-F."/>
            <person name="Hugenholtz P."/>
            <person name="Woyke T."/>
            <person name="Wu D."/>
            <person name="Tindall B."/>
            <person name="Pomrenke H."/>
            <person name="Brambilla E."/>
            <person name="Klenk H.-P."/>
            <person name="Eisen J.A."/>
        </authorList>
    </citation>
    <scope>NUCLEOTIDE SEQUENCE [LARGE SCALE GENOMIC DNA]</scope>
    <source>
        <strain evidence="2 3">DSM 17448</strain>
    </source>
</reference>
<dbReference type="PANTHER" id="PTHR43861:SF1">
    <property type="entry name" value="TRANS-ACONITATE 2-METHYLTRANSFERASE"/>
    <property type="match status" value="1"/>
</dbReference>
<dbReference type="CDD" id="cd02440">
    <property type="entry name" value="AdoMet_MTases"/>
    <property type="match status" value="1"/>
</dbReference>
<keyword evidence="2" id="KW-0489">Methyltransferase</keyword>
<dbReference type="EMBL" id="CP002961">
    <property type="protein sequence ID" value="AFK02912.1"/>
    <property type="molecule type" value="Genomic_DNA"/>
</dbReference>
<dbReference type="GO" id="GO:0032259">
    <property type="term" value="P:methylation"/>
    <property type="evidence" value="ECO:0007669"/>
    <property type="project" value="UniProtKB-KW"/>
</dbReference>
<sequence>MNQTLQSRADMPQGANKVLDRRNIENSYSSLLELLHDGMMVLDVGCGSGAITADIAQKVGKNGRVIGIDYSEHLIELAKINYSSIENLSFEVANIHDYVSAEKFDLVIAARTLQWVSEPTSVVEKMLNLLKSGGKISINDYNHTKIVWNPSPPQSMLGFYEAFLRWRKEAGFDNEIADNLSGIYKAIGLSNIQIIPQHEINNRNDADFKATARIWSIVAETRGKQVVSDGYCSEELRLQAIEEYDAWIANEAQSMTLYLLAVEGHNV</sequence>